<feature type="domain" description="Ubiquitin-like" evidence="4">
    <location>
        <begin position="748"/>
        <end position="823"/>
    </location>
</feature>
<evidence type="ECO:0000313" key="7">
    <source>
        <dbReference type="Proteomes" id="UP000245207"/>
    </source>
</evidence>
<dbReference type="PROSITE" id="PS50076">
    <property type="entry name" value="DNAJ_2"/>
    <property type="match status" value="1"/>
</dbReference>
<reference evidence="6 7" key="1">
    <citation type="journal article" date="2018" name="Mol. Plant">
        <title>The genome of Artemisia annua provides insight into the evolution of Asteraceae family and artemisinin biosynthesis.</title>
        <authorList>
            <person name="Shen Q."/>
            <person name="Zhang L."/>
            <person name="Liao Z."/>
            <person name="Wang S."/>
            <person name="Yan T."/>
            <person name="Shi P."/>
            <person name="Liu M."/>
            <person name="Fu X."/>
            <person name="Pan Q."/>
            <person name="Wang Y."/>
            <person name="Lv Z."/>
            <person name="Lu X."/>
            <person name="Zhang F."/>
            <person name="Jiang W."/>
            <person name="Ma Y."/>
            <person name="Chen M."/>
            <person name="Hao X."/>
            <person name="Li L."/>
            <person name="Tang Y."/>
            <person name="Lv G."/>
            <person name="Zhou Y."/>
            <person name="Sun X."/>
            <person name="Brodelius P.E."/>
            <person name="Rose J.K.C."/>
            <person name="Tang K."/>
        </authorList>
    </citation>
    <scope>NUCLEOTIDE SEQUENCE [LARGE SCALE GENOMIC DNA]</scope>
    <source>
        <strain evidence="7">cv. Huhao1</strain>
        <tissue evidence="6">Leaf</tissue>
    </source>
</reference>
<accession>A0A2U1QFF5</accession>
<dbReference type="Gene3D" id="1.10.287.110">
    <property type="entry name" value="DnaJ domain"/>
    <property type="match status" value="1"/>
</dbReference>
<dbReference type="SUPFAM" id="SSF54236">
    <property type="entry name" value="Ubiquitin-like"/>
    <property type="match status" value="4"/>
</dbReference>
<comment type="caution">
    <text evidence="6">The sequence shown here is derived from an EMBL/GenBank/DDBJ whole genome shotgun (WGS) entry which is preliminary data.</text>
</comment>
<dbReference type="InterPro" id="IPR050158">
    <property type="entry name" value="Ubiquitin_ubiquitin-like"/>
</dbReference>
<dbReference type="GO" id="GO:0003729">
    <property type="term" value="F:mRNA binding"/>
    <property type="evidence" value="ECO:0007669"/>
    <property type="project" value="UniProtKB-ARBA"/>
</dbReference>
<dbReference type="CDD" id="cd17039">
    <property type="entry name" value="Ubl_ubiquitin_like"/>
    <property type="match status" value="3"/>
</dbReference>
<name>A0A2U1QFF5_ARTAN</name>
<dbReference type="InterPro" id="IPR000626">
    <property type="entry name" value="Ubiquitin-like_dom"/>
</dbReference>
<evidence type="ECO:0000259" key="5">
    <source>
        <dbReference type="PROSITE" id="PS50076"/>
    </source>
</evidence>
<dbReference type="FunFam" id="3.10.20.90:FF:000160">
    <property type="entry name" value="Polyubiquitin-C"/>
    <property type="match status" value="1"/>
</dbReference>
<dbReference type="Proteomes" id="UP000245207">
    <property type="component" value="Unassembled WGS sequence"/>
</dbReference>
<dbReference type="PROSITE" id="PS50053">
    <property type="entry name" value="UBIQUITIN_2"/>
    <property type="match status" value="4"/>
</dbReference>
<protein>
    <submittedName>
        <fullName evidence="6">Ubiquitin</fullName>
    </submittedName>
</protein>
<evidence type="ECO:0000256" key="1">
    <source>
        <dbReference type="ARBA" id="ARBA00022499"/>
    </source>
</evidence>
<dbReference type="SMART" id="SM00213">
    <property type="entry name" value="UBQ"/>
    <property type="match status" value="4"/>
</dbReference>
<dbReference type="STRING" id="35608.A0A2U1QFF5"/>
<feature type="region of interest" description="Disordered" evidence="3">
    <location>
        <begin position="252"/>
        <end position="310"/>
    </location>
</feature>
<feature type="compositionally biased region" description="Polar residues" evidence="3">
    <location>
        <begin position="268"/>
        <end position="285"/>
    </location>
</feature>
<keyword evidence="7" id="KW-1185">Reference proteome</keyword>
<gene>
    <name evidence="6" type="ORF">CTI12_AA036260</name>
</gene>
<feature type="domain" description="Ubiquitin-like" evidence="4">
    <location>
        <begin position="672"/>
        <end position="747"/>
    </location>
</feature>
<feature type="domain" description="Ubiquitin-like" evidence="4">
    <location>
        <begin position="824"/>
        <end position="898"/>
    </location>
</feature>
<proteinExistence type="predicted"/>
<keyword evidence="1" id="KW-1017">Isopeptide bond</keyword>
<dbReference type="AlphaFoldDB" id="A0A2U1QFF5"/>
<evidence type="ECO:0000256" key="3">
    <source>
        <dbReference type="SAM" id="MobiDB-lite"/>
    </source>
</evidence>
<dbReference type="PANTHER" id="PTHR10666">
    <property type="entry name" value="UBIQUITIN"/>
    <property type="match status" value="1"/>
</dbReference>
<organism evidence="6 7">
    <name type="scientific">Artemisia annua</name>
    <name type="common">Sweet wormwood</name>
    <dbReference type="NCBI Taxonomy" id="35608"/>
    <lineage>
        <taxon>Eukaryota</taxon>
        <taxon>Viridiplantae</taxon>
        <taxon>Streptophyta</taxon>
        <taxon>Embryophyta</taxon>
        <taxon>Tracheophyta</taxon>
        <taxon>Spermatophyta</taxon>
        <taxon>Magnoliopsida</taxon>
        <taxon>eudicotyledons</taxon>
        <taxon>Gunneridae</taxon>
        <taxon>Pentapetalae</taxon>
        <taxon>asterids</taxon>
        <taxon>campanulids</taxon>
        <taxon>Asterales</taxon>
        <taxon>Asteraceae</taxon>
        <taxon>Asteroideae</taxon>
        <taxon>Anthemideae</taxon>
        <taxon>Artemisiinae</taxon>
        <taxon>Artemisia</taxon>
    </lineage>
</organism>
<dbReference type="InterPro" id="IPR036869">
    <property type="entry name" value="J_dom_sf"/>
</dbReference>
<feature type="domain" description="J" evidence="5">
    <location>
        <begin position="525"/>
        <end position="591"/>
    </location>
</feature>
<dbReference type="PRINTS" id="PR00348">
    <property type="entry name" value="UBIQUITIN"/>
</dbReference>
<feature type="domain" description="Ubiquitin-like" evidence="4">
    <location>
        <begin position="389"/>
        <end position="464"/>
    </location>
</feature>
<evidence type="ECO:0000313" key="6">
    <source>
        <dbReference type="EMBL" id="PWA96703.1"/>
    </source>
</evidence>
<feature type="compositionally biased region" description="Polar residues" evidence="3">
    <location>
        <begin position="300"/>
        <end position="310"/>
    </location>
</feature>
<evidence type="ECO:0000259" key="4">
    <source>
        <dbReference type="PROSITE" id="PS50053"/>
    </source>
</evidence>
<dbReference type="SUPFAM" id="SSF46565">
    <property type="entry name" value="Chaperone J-domain"/>
    <property type="match status" value="1"/>
</dbReference>
<dbReference type="InterPro" id="IPR019956">
    <property type="entry name" value="Ubiquitin_dom"/>
</dbReference>
<dbReference type="Pfam" id="PF00240">
    <property type="entry name" value="ubiquitin"/>
    <property type="match status" value="4"/>
</dbReference>
<dbReference type="EMBL" id="PKPP01000164">
    <property type="protein sequence ID" value="PWA96703.1"/>
    <property type="molecule type" value="Genomic_DNA"/>
</dbReference>
<keyword evidence="2" id="KW-0832">Ubl conjugation</keyword>
<evidence type="ECO:0000256" key="2">
    <source>
        <dbReference type="ARBA" id="ARBA00022843"/>
    </source>
</evidence>
<dbReference type="InterPro" id="IPR001623">
    <property type="entry name" value="DnaJ_domain"/>
</dbReference>
<dbReference type="CDD" id="cd06257">
    <property type="entry name" value="DnaJ"/>
    <property type="match status" value="1"/>
</dbReference>
<sequence length="898" mass="100565">MGIFNKNNSKRELAEIDSISSAGVDVTPTKVQNSQIWKAASWYFLDFVRQILQGLSLTITVLRSKNVAWIGNAEKEASAFRRDHFPTPSRNVNETSSVPTDLDFGRAFSQLMHGKTHSRYHGHRILGKFIIYFTLKVTRRVDTEAGRLSPQEQKTVDAIVEARWVMLPIDFDHTLYCHSFFANDFDHTLYCHSLEQLWRGREDHVHILYLLSAVMELFVDNGYLHNTSCYFILFICISEGGAFSQIGADVVSPMGSQPTPPQRDGRSRSITPGTPSGVSETQAALQSRPAFTHPDRPQATVLQTGTSNSSATLDVRRGPLIEYKVLGACNCMQKLPHTLFVLRKVSLIDPTFRSVISPVLPGRESTATHGPRELKILNASRQSLHGRLMRIFVKTLSGKTITLEVESSDTIDNVKAKIQDKEGIPAYQHALIFAGKQLEDSQTLADYNIQKESTLKIAVNCFSGAGESSMVRAAQEAALAGKYEEAVALLDRAGARERFSNMALGLKRVLSIWLLPEVRFLGIRDHYAVLGLERNASKSDIINAYRATRQIVHSASSGIRINETEEVLRLITRAADILLHEENKFNYDRDCDAAEASIFPTNVEVLTPEVSSEPLDLKPRTPQYSSDKTPESSRLPYSAPATVGANELVDEIKETVVKKIGFEKGPTRRGGMQILVSNQSGGSYSLDVEKSYTIDQIRSQLLCKTSIPKEHQLLFYKDRQLHGGRTLAYYNIHDGSKLSLRLKLTAVLRIVVKTPAGIEIALEVGSSDTIADLKAQIQEKEGTELGLQLLTFNGEHLKDDRTVGSYKIEKGHCVHLNSLMRRAMKVFIEPLNGERVIIEVQGSYSILRMKKHIYTLLDIPPEQQKLCFHGEQMRDWKSLNYYGIKHKSTIHLTRFNQG</sequence>
<dbReference type="InterPro" id="IPR029071">
    <property type="entry name" value="Ubiquitin-like_domsf"/>
</dbReference>
<dbReference type="Gene3D" id="3.10.20.90">
    <property type="entry name" value="Phosphatidylinositol 3-kinase Catalytic Subunit, Chain A, domain 1"/>
    <property type="match status" value="4"/>
</dbReference>
<feature type="region of interest" description="Disordered" evidence="3">
    <location>
        <begin position="610"/>
        <end position="638"/>
    </location>
</feature>